<sequence>MKRKKGSWEIHYFYFIGVVWFLLLGLSPMIAHGGVVDPKLGEISFEQPNGVTFKGELKGNEFLHYVVVSQTSEVLIQESDSYWYYAKKSTANTTLESTGKKYQIDQKPKNILEEKDIYLLTIQPNENDRRSRMKSEQASLDKDQNILVVMVEFSNQKLYKSDTEPVSISEWRNKFFGENPEDKTLKTYYKEATQDRINIMPAQTSQFKEETGIVKVSLDEEHPSTNYQIKFPDQSYMEKALQKAEEYIDLSIYDKNHDGRITSNELHVLFIFAGFEITHAKGNGKSIWGHKSHNAITSNKGLVFSDGYMATGELIHVERNSNPSGGSSSWYLKATPTTIGVFAHEFGHSLGLPDLYGSENSIQGYGIGYHSTMSSGYWGKVGDRRSENPKDFPGATPAHFDAYSKMKLGLPTETITEKKEILMKSGDQPDSKIYKLPVYKEGENRPSEKHYFLIENRKIYGFDEGRKVDNSSEGISIYAVNEEYKDNLNILEYGKQIVTLKEANEGLTGYPSLSKGPGSGKDSYFKQGLNELFDFDTKPSNKIVEEEQPKFAIRVNDVPSDTMKVKFEDSSVLKGVFGTTRWTFNEKTHKLIFKGGTFPDTNIESKIKTEVESILAGKKIKKIVFTQPVRATRTIDYLFSNLSELEEIEGLEKIDVSGVTSLEGTFSNTPQLTKFNLNDWDTSRVSNFIYTFSGATKVDTLDLSNWNMRNISNAYGIFERMEALDTIILGPDSVFRSKSGQSNALKLPGKTTEPYTGYWHGPSDTEKPTEIYNLTDYDGSRPGKYEREKTFTKFSNIQWEWKEDTQTLLFKDGKKLGSWKDFNIKKNIEPKLNGKKIKKIQFTEPLKASDNISHLFSGLSELEEIEGLEKIDVSGVTSLEGTFSNTPQLTKFNLTEWDTSRVSNFIYTFSGATKVDTLDLSNWNMRNISNAYGIFERMEALDTIILGPDSVFRSKSGQSNALKLPRKTMEPYTGYWHGPSDTEKPSEIYNLTDYDGSHPGKYEREKK</sequence>
<keyword evidence="2" id="KW-1133">Transmembrane helix</keyword>
<dbReference type="AlphaFoldDB" id="A0A1E5GPA7"/>
<dbReference type="SUPFAM" id="SSF52058">
    <property type="entry name" value="L domain-like"/>
    <property type="match status" value="1"/>
</dbReference>
<dbReference type="GO" id="GO:0005509">
    <property type="term" value="F:calcium ion binding"/>
    <property type="evidence" value="ECO:0007669"/>
    <property type="project" value="InterPro"/>
</dbReference>
<dbReference type="Gene3D" id="3.80.10.10">
    <property type="entry name" value="Ribonuclease Inhibitor"/>
    <property type="match status" value="2"/>
</dbReference>
<evidence type="ECO:0000313" key="4">
    <source>
        <dbReference type="EMBL" id="OEG14405.1"/>
    </source>
</evidence>
<keyword evidence="5" id="KW-1185">Reference proteome</keyword>
<gene>
    <name evidence="4" type="ORF">BCR21_05295</name>
</gene>
<feature type="domain" description="EF-hand" evidence="3">
    <location>
        <begin position="253"/>
        <end position="276"/>
    </location>
</feature>
<dbReference type="Pfam" id="PF05547">
    <property type="entry name" value="Peptidase_M6"/>
    <property type="match status" value="1"/>
</dbReference>
<keyword evidence="2" id="KW-0472">Membrane</keyword>
<protein>
    <recommendedName>
        <fullName evidence="3">EF-hand domain-containing protein</fullName>
    </recommendedName>
</protein>
<dbReference type="SUPFAM" id="SSF55486">
    <property type="entry name" value="Metalloproteases ('zincins'), catalytic domain"/>
    <property type="match status" value="1"/>
</dbReference>
<dbReference type="GO" id="GO:0006508">
    <property type="term" value="P:proteolysis"/>
    <property type="evidence" value="ECO:0007669"/>
    <property type="project" value="InterPro"/>
</dbReference>
<dbReference type="Proteomes" id="UP000094068">
    <property type="component" value="Unassembled WGS sequence"/>
</dbReference>
<dbReference type="NCBIfam" id="TIGR03296">
    <property type="entry name" value="M6dom_TIGR03296"/>
    <property type="match status" value="1"/>
</dbReference>
<evidence type="ECO:0000256" key="2">
    <source>
        <dbReference type="SAM" id="Phobius"/>
    </source>
</evidence>
<evidence type="ECO:0000259" key="3">
    <source>
        <dbReference type="PROSITE" id="PS50222"/>
    </source>
</evidence>
<dbReference type="STRING" id="903984.BCR21_05295"/>
<proteinExistence type="predicted"/>
<reference evidence="5" key="1">
    <citation type="submission" date="2016-09" db="EMBL/GenBank/DDBJ databases">
        <authorList>
            <person name="Gulvik C.A."/>
        </authorList>
    </citation>
    <scope>NUCLEOTIDE SEQUENCE [LARGE SCALE GENOMIC DNA]</scope>
    <source>
        <strain evidence="5">DSM 23328</strain>
    </source>
</reference>
<feature type="compositionally biased region" description="Basic and acidic residues" evidence="1">
    <location>
        <begin position="995"/>
        <end position="1007"/>
    </location>
</feature>
<dbReference type="InterPro" id="IPR018247">
    <property type="entry name" value="EF_Hand_1_Ca_BS"/>
</dbReference>
<dbReference type="InterPro" id="IPR005046">
    <property type="entry name" value="DUF285"/>
</dbReference>
<dbReference type="InterPro" id="IPR002048">
    <property type="entry name" value="EF_hand_dom"/>
</dbReference>
<dbReference type="InterPro" id="IPR008757">
    <property type="entry name" value="Peptidase_M6-like_domain"/>
</dbReference>
<feature type="transmembrane region" description="Helical" evidence="2">
    <location>
        <begin position="12"/>
        <end position="31"/>
    </location>
</feature>
<evidence type="ECO:0000256" key="1">
    <source>
        <dbReference type="SAM" id="MobiDB-lite"/>
    </source>
</evidence>
<dbReference type="PROSITE" id="PS00018">
    <property type="entry name" value="EF_HAND_1"/>
    <property type="match status" value="1"/>
</dbReference>
<feature type="region of interest" description="Disordered" evidence="1">
    <location>
        <begin position="971"/>
        <end position="1007"/>
    </location>
</feature>
<accession>A0A1E5GPA7</accession>
<evidence type="ECO:0000313" key="5">
    <source>
        <dbReference type="Proteomes" id="UP000094068"/>
    </source>
</evidence>
<dbReference type="PANTHER" id="PTHR41775:SF1">
    <property type="entry name" value="PEPTIDASE M6-LIKE DOMAIN-CONTAINING PROTEIN"/>
    <property type="match status" value="1"/>
</dbReference>
<dbReference type="EMBL" id="MIJZ01000001">
    <property type="protein sequence ID" value="OEG14405.1"/>
    <property type="molecule type" value="Genomic_DNA"/>
</dbReference>
<keyword evidence="2" id="KW-0812">Transmembrane</keyword>
<dbReference type="Pfam" id="PF03382">
    <property type="entry name" value="DUF285"/>
    <property type="match status" value="2"/>
</dbReference>
<dbReference type="PANTHER" id="PTHR41775">
    <property type="entry name" value="SECRETED PROTEIN-RELATED"/>
    <property type="match status" value="1"/>
</dbReference>
<organism evidence="4 5">
    <name type="scientific">Enterococcus ureasiticus</name>
    <dbReference type="NCBI Taxonomy" id="903984"/>
    <lineage>
        <taxon>Bacteria</taxon>
        <taxon>Bacillati</taxon>
        <taxon>Bacillota</taxon>
        <taxon>Bacilli</taxon>
        <taxon>Lactobacillales</taxon>
        <taxon>Enterococcaceae</taxon>
        <taxon>Enterococcus</taxon>
    </lineage>
</organism>
<dbReference type="OrthoDB" id="2193318at2"/>
<dbReference type="GO" id="GO:0008233">
    <property type="term" value="F:peptidase activity"/>
    <property type="evidence" value="ECO:0007669"/>
    <property type="project" value="InterPro"/>
</dbReference>
<name>A0A1E5GPA7_9ENTE</name>
<dbReference type="PROSITE" id="PS50222">
    <property type="entry name" value="EF_HAND_2"/>
    <property type="match status" value="1"/>
</dbReference>
<dbReference type="InterPro" id="IPR032675">
    <property type="entry name" value="LRR_dom_sf"/>
</dbReference>
<comment type="caution">
    <text evidence="4">The sequence shown here is derived from an EMBL/GenBank/DDBJ whole genome shotgun (WGS) entry which is preliminary data.</text>
</comment>
<dbReference type="RefSeq" id="WP_069645436.1">
    <property type="nucleotide sequence ID" value="NZ_MIJZ01000001.1"/>
</dbReference>